<reference evidence="1" key="1">
    <citation type="submission" date="2022-08" db="EMBL/GenBank/DDBJ databases">
        <title>Genome Sequence of Pycnoporus sanguineus.</title>
        <authorList>
            <person name="Buettner E."/>
        </authorList>
    </citation>
    <scope>NUCLEOTIDE SEQUENCE</scope>
    <source>
        <strain evidence="1">CG-C14</strain>
    </source>
</reference>
<sequence length="260" mass="29431">MARRFVYTRGGVAVPPISLYEDLVYEGWEQLVAENREHTFWSILHTEPTSAARLRLLLPYITSVEFTAHKTMYRLQGCDPSGRLLLDLGRDLARIFAGGNAVTDLTICTDFDAESDQNIGVEELDGVFTCFSTLKRLHLDGRGCLEAVWEALTPIQEPGQAADVPCQDLQAIIVSGLHFYGHDEFFNIILPMLRQRDACGRRLPRLVLYLMPAVSEEEEAEAKNQRLQETYMPQLRKYVGDVQYAGVDWEEFDPDDDAGI</sequence>
<evidence type="ECO:0000313" key="2">
    <source>
        <dbReference type="Proteomes" id="UP001144978"/>
    </source>
</evidence>
<organism evidence="1 2">
    <name type="scientific">Trametes sanguinea</name>
    <dbReference type="NCBI Taxonomy" id="158606"/>
    <lineage>
        <taxon>Eukaryota</taxon>
        <taxon>Fungi</taxon>
        <taxon>Dikarya</taxon>
        <taxon>Basidiomycota</taxon>
        <taxon>Agaricomycotina</taxon>
        <taxon>Agaricomycetes</taxon>
        <taxon>Polyporales</taxon>
        <taxon>Polyporaceae</taxon>
        <taxon>Trametes</taxon>
    </lineage>
</organism>
<protein>
    <submittedName>
        <fullName evidence="1">Uncharacterized protein</fullName>
    </submittedName>
</protein>
<dbReference type="EMBL" id="JANSHE010003749">
    <property type="protein sequence ID" value="KAJ2984695.1"/>
    <property type="molecule type" value="Genomic_DNA"/>
</dbReference>
<evidence type="ECO:0000313" key="1">
    <source>
        <dbReference type="EMBL" id="KAJ2984695.1"/>
    </source>
</evidence>
<comment type="caution">
    <text evidence="1">The sequence shown here is derived from an EMBL/GenBank/DDBJ whole genome shotgun (WGS) entry which is preliminary data.</text>
</comment>
<keyword evidence="2" id="KW-1185">Reference proteome</keyword>
<gene>
    <name evidence="1" type="ORF">NUW54_g10415</name>
</gene>
<name>A0ACC1P1H7_9APHY</name>
<proteinExistence type="predicted"/>
<dbReference type="Proteomes" id="UP001144978">
    <property type="component" value="Unassembled WGS sequence"/>
</dbReference>
<accession>A0ACC1P1H7</accession>